<evidence type="ECO:0000256" key="1">
    <source>
        <dbReference type="SAM" id="MobiDB-lite"/>
    </source>
</evidence>
<gene>
    <name evidence="4" type="ORF">K503DRAFT_36666</name>
</gene>
<sequence>MPVLVNLRLAMASLCVLRRWRAHCPHESHALTRTHDSPAGGTQVYTWAGGRPHRQLTCYWTPTAPTSHRLLPGCSRMSYSKRRCLEPVSLAVPFPMSMIVVGLVLLTFHIGGHCIWRVKSRGILPYSQAASHSDIPRGPDKQHYDTRVETVGVTFHCFKLSQVPAGQLAPSPNSVLSQHSSLLTNMP</sequence>
<feature type="region of interest" description="Disordered" evidence="1">
    <location>
        <begin position="167"/>
        <end position="187"/>
    </location>
</feature>
<name>A0A1B7N535_9AGAM</name>
<keyword evidence="3" id="KW-0732">Signal</keyword>
<organism evidence="4 5">
    <name type="scientific">Rhizopogon vinicolor AM-OR11-026</name>
    <dbReference type="NCBI Taxonomy" id="1314800"/>
    <lineage>
        <taxon>Eukaryota</taxon>
        <taxon>Fungi</taxon>
        <taxon>Dikarya</taxon>
        <taxon>Basidiomycota</taxon>
        <taxon>Agaricomycotina</taxon>
        <taxon>Agaricomycetes</taxon>
        <taxon>Agaricomycetidae</taxon>
        <taxon>Boletales</taxon>
        <taxon>Suillineae</taxon>
        <taxon>Rhizopogonaceae</taxon>
        <taxon>Rhizopogon</taxon>
    </lineage>
</organism>
<feature type="transmembrane region" description="Helical" evidence="2">
    <location>
        <begin position="96"/>
        <end position="116"/>
    </location>
</feature>
<evidence type="ECO:0000313" key="4">
    <source>
        <dbReference type="EMBL" id="OAX39953.1"/>
    </source>
</evidence>
<dbReference type="AlphaFoldDB" id="A0A1B7N535"/>
<keyword evidence="2" id="KW-0812">Transmembrane</keyword>
<keyword evidence="2" id="KW-0472">Membrane</keyword>
<feature type="chain" id="PRO_5008597814" evidence="3">
    <location>
        <begin position="23"/>
        <end position="187"/>
    </location>
</feature>
<accession>A0A1B7N535</accession>
<feature type="compositionally biased region" description="Polar residues" evidence="1">
    <location>
        <begin position="170"/>
        <end position="187"/>
    </location>
</feature>
<keyword evidence="5" id="KW-1185">Reference proteome</keyword>
<proteinExistence type="predicted"/>
<dbReference type="EMBL" id="KV448229">
    <property type="protein sequence ID" value="OAX39953.1"/>
    <property type="molecule type" value="Genomic_DNA"/>
</dbReference>
<evidence type="ECO:0000256" key="3">
    <source>
        <dbReference type="SAM" id="SignalP"/>
    </source>
</evidence>
<dbReference type="InParanoid" id="A0A1B7N535"/>
<evidence type="ECO:0000256" key="2">
    <source>
        <dbReference type="SAM" id="Phobius"/>
    </source>
</evidence>
<protein>
    <submittedName>
        <fullName evidence="4">Uncharacterized protein</fullName>
    </submittedName>
</protein>
<feature type="signal peptide" evidence="3">
    <location>
        <begin position="1"/>
        <end position="22"/>
    </location>
</feature>
<reference evidence="4 5" key="1">
    <citation type="submission" date="2016-06" db="EMBL/GenBank/DDBJ databases">
        <title>Comparative genomics of the ectomycorrhizal sister species Rhizopogon vinicolor and Rhizopogon vesiculosus (Basidiomycota: Boletales) reveals a divergence of the mating type B locus.</title>
        <authorList>
            <consortium name="DOE Joint Genome Institute"/>
            <person name="Mujic A.B."/>
            <person name="Kuo A."/>
            <person name="Tritt A."/>
            <person name="Lipzen A."/>
            <person name="Chen C."/>
            <person name="Johnson J."/>
            <person name="Sharma A."/>
            <person name="Barry K."/>
            <person name="Grigoriev I.V."/>
            <person name="Spatafora J.W."/>
        </authorList>
    </citation>
    <scope>NUCLEOTIDE SEQUENCE [LARGE SCALE GENOMIC DNA]</scope>
    <source>
        <strain evidence="4 5">AM-OR11-026</strain>
    </source>
</reference>
<evidence type="ECO:0000313" key="5">
    <source>
        <dbReference type="Proteomes" id="UP000092154"/>
    </source>
</evidence>
<keyword evidence="2" id="KW-1133">Transmembrane helix</keyword>
<dbReference type="Proteomes" id="UP000092154">
    <property type="component" value="Unassembled WGS sequence"/>
</dbReference>